<dbReference type="SUPFAM" id="SSF50978">
    <property type="entry name" value="WD40 repeat-like"/>
    <property type="match status" value="1"/>
</dbReference>
<keyword evidence="5" id="KW-0677">Repeat</keyword>
<dbReference type="InterPro" id="IPR056455">
    <property type="entry name" value="Ig-like_IP5PC_F"/>
</dbReference>
<dbReference type="InterPro" id="IPR001680">
    <property type="entry name" value="WD40_rpt"/>
</dbReference>
<feature type="compositionally biased region" description="Polar residues" evidence="9">
    <location>
        <begin position="1410"/>
        <end position="1421"/>
    </location>
</feature>
<dbReference type="STRING" id="13333.W1PPT0"/>
<comment type="similarity">
    <text evidence="2">Belongs to the inositol polyphosphate 5-phosphatase family.</text>
</comment>
<dbReference type="Gramene" id="ERN09180">
    <property type="protein sequence ID" value="ERN09180"/>
    <property type="gene ID" value="AMTR_s00014p00237760"/>
</dbReference>
<dbReference type="OrthoDB" id="1925875at2759"/>
<dbReference type="GO" id="GO:0046856">
    <property type="term" value="P:phosphatidylinositol dephosphorylation"/>
    <property type="evidence" value="ECO:0007669"/>
    <property type="project" value="InterPro"/>
</dbReference>
<feature type="compositionally biased region" description="Basic and acidic residues" evidence="9">
    <location>
        <begin position="127"/>
        <end position="141"/>
    </location>
</feature>
<dbReference type="InterPro" id="IPR015943">
    <property type="entry name" value="WD40/YVTN_repeat-like_dom_sf"/>
</dbReference>
<keyword evidence="6" id="KW-0378">Hydrolase</keyword>
<dbReference type="PANTHER" id="PTHR11200:SF300">
    <property type="entry name" value="TYPE II INOSITOL 1,4,5-TRISPHOSPHATE 5-PHOSPHATASE"/>
    <property type="match status" value="1"/>
</dbReference>
<evidence type="ECO:0000256" key="7">
    <source>
        <dbReference type="ARBA" id="ARBA00022842"/>
    </source>
</evidence>
<dbReference type="InterPro" id="IPR056454">
    <property type="entry name" value="Beta-prop_IP5PC_F"/>
</dbReference>
<dbReference type="Pfam" id="PF23755">
    <property type="entry name" value="Ig-like_IP5PC_F"/>
    <property type="match status" value="1"/>
</dbReference>
<feature type="compositionally biased region" description="Polar residues" evidence="9">
    <location>
        <begin position="66"/>
        <end position="85"/>
    </location>
</feature>
<protein>
    <recommendedName>
        <fullName evidence="10">Inositol polyphosphate-related phosphatase domain-containing protein</fullName>
    </recommendedName>
</protein>
<evidence type="ECO:0000256" key="9">
    <source>
        <dbReference type="SAM" id="MobiDB-lite"/>
    </source>
</evidence>
<dbReference type="SMART" id="SM00320">
    <property type="entry name" value="WD40"/>
    <property type="match status" value="4"/>
</dbReference>
<sequence length="1447" mass="160561">MLPWPPLFDPKNQHSFSLHKSRPWPATLLSALPSPEHLSSLSNNSCMAQPFPANSSFPSLIDFGDENNNNTHPSLEESLVQQWRSDQPPRSLRDRHSRPRPPNPSSRSSTDSPEFGHSGAGSLPEFAEPREFRHGSEESVPPRRSSPQSTLDAFLSSPHPTPQPILPSIPDRGDDPPFRRHVRSGFVEDFPAVAENAGLSSPEKPGSRSHGDDNRSSLSSLSDEFSETLQFPDAPSCQASGFNSVSQFPDPPSSQTSGFSSSIPPFSADQSSQPSGFSPNYSFSPPASHSDSFEPHLSGFKQTNYFSEPTFVAARDGYQQSEDDEKNDEKLHEVGDIIAPLAPSRHRKTSSYTQQSGQVFDSFPQVKRNPIRKHSLDERIPKHLTPLYHSKTEGCRISDDYWGGERLDFMSQSERIGSENPSSSPKSLPEFIGSGGGQGIFKVPLRAAIHPGRPTSLELRPHPLRETQVGCFLRTISCGENQLWAGQESGVRYWNFDDFFMGSSERCHVRGDEDTAPFHESANTSPTLCLLTDAANQLVLSGHKDGKIRVWKMDQDSVAGQFKECLSWTAHKTPVLSMVMTSYGDVWSGSEGGAIRAWPWEAMEKALALSAEERHIAVISMERSFIDLKNLFTVGGVCAIPMSDVRYLVSDYSRAKVWSGGYLSFALWDARTRDLLKVFGVDGQAEVRVDISSAQESTLEDEMKVKFVSVAKKEKTQGSLSFFQRSRNALMGAADAVRRVAVKGTFGDDSRRTEAIVASMDGMIWTGCANGALVQWDGNGNRLQEFHYHSSPVQCLCAFGMRLWIGYANGTIQVVDLEGKLLGGWVAHSCGVTKMVVGGGFVFTLASHGGIRAWNMTSPGPLDDILSTELALKELVYTKRETLKILVGTWNVGQERASHDSLIAWLGSSASDVGIVVVGLQEVEMGAGFLAMAAAKETVGLEGSANGQWWLDTIGKTLDEGATFERVGSRQLAGLLIAVWARKNLRPHVGDVDAAAVPCGFGRAIGNKGAVGLKMQVFHRIMCFVNCHFAAHLEAVNRRNADFDHVYRTMVFTRPSTAMNAVAAGVSSAVQLFRGANIVGSQPEEPKPELSEADMVVFLGDFNYRLHGISYDEARDFVSQRCFDWLREKDQLRAEMKAGKVFQGLREGHIRFPPTYKFERHQAGLQGYDSSEKKRIPAWCDRILFRDSRTTSLTQCSLECPVVSSISRYDACMEVTDSDHKPVRCIFNIDIAHVDKWVRRKEFGDIMTYNERITSLLRDLNEVPETIVSTNNMILQYQDTSILRLTNKCGTSMALFEVICEGQSNIKDDGFASQHHPRGAFGLPRWLEVTPAVGLIKPGQIVEISVHHEEFHTQEEFVDGVPQNWWCEDTRDKEVIILINVRACYSIESRSHRIRVRHCFSSKASRADSRANSNRAQQPSNHLHRADFKHHGSNSDVVDDFQNLHRL</sequence>
<evidence type="ECO:0000256" key="2">
    <source>
        <dbReference type="ARBA" id="ARBA00010768"/>
    </source>
</evidence>
<feature type="region of interest" description="Disordered" evidence="9">
    <location>
        <begin position="1"/>
        <end position="298"/>
    </location>
</feature>
<keyword evidence="3" id="KW-1017">Isopeptide bond</keyword>
<evidence type="ECO:0000313" key="12">
    <source>
        <dbReference type="Proteomes" id="UP000017836"/>
    </source>
</evidence>
<dbReference type="OMA" id="DHTRAKV"/>
<feature type="compositionally biased region" description="Polar residues" evidence="9">
    <location>
        <begin position="237"/>
        <end position="247"/>
    </location>
</feature>
<feature type="compositionally biased region" description="Polar residues" evidence="9">
    <location>
        <begin position="37"/>
        <end position="58"/>
    </location>
</feature>
<feature type="domain" description="Inositol polyphosphate-related phosphatase" evidence="10">
    <location>
        <begin position="881"/>
        <end position="1235"/>
    </location>
</feature>
<dbReference type="GO" id="GO:0004439">
    <property type="term" value="F:phosphatidylinositol-4,5-bisphosphate 5-phosphatase activity"/>
    <property type="evidence" value="ECO:0000318"/>
    <property type="project" value="GO_Central"/>
</dbReference>
<comment type="cofactor">
    <cofactor evidence="1">
        <name>Mg(2+)</name>
        <dbReference type="ChEBI" id="CHEBI:18420"/>
    </cofactor>
</comment>
<dbReference type="InterPro" id="IPR036691">
    <property type="entry name" value="Endo/exonu/phosph_ase_sf"/>
</dbReference>
<evidence type="ECO:0000256" key="3">
    <source>
        <dbReference type="ARBA" id="ARBA00022499"/>
    </source>
</evidence>
<dbReference type="eggNOG" id="KOG0565">
    <property type="taxonomic scope" value="Eukaryota"/>
</dbReference>
<dbReference type="FunFam" id="2.130.10.10:FF:001216">
    <property type="entry name" value="Type II inositol polyphosphate 5-phosphatase 15"/>
    <property type="match status" value="1"/>
</dbReference>
<name>W1PPT0_AMBTC</name>
<dbReference type="SMART" id="SM00128">
    <property type="entry name" value="IPPc"/>
    <property type="match status" value="1"/>
</dbReference>
<dbReference type="CDD" id="cd09074">
    <property type="entry name" value="INPP5c"/>
    <property type="match status" value="1"/>
</dbReference>
<keyword evidence="12" id="KW-1185">Reference proteome</keyword>
<feature type="compositionally biased region" description="Basic and acidic residues" evidence="9">
    <location>
        <begin position="205"/>
        <end position="215"/>
    </location>
</feature>
<reference evidence="12" key="1">
    <citation type="journal article" date="2013" name="Science">
        <title>The Amborella genome and the evolution of flowering plants.</title>
        <authorList>
            <consortium name="Amborella Genome Project"/>
        </authorList>
    </citation>
    <scope>NUCLEOTIDE SEQUENCE [LARGE SCALE GENOMIC DNA]</scope>
</reference>
<dbReference type="SUPFAM" id="SSF56219">
    <property type="entry name" value="DNase I-like"/>
    <property type="match status" value="1"/>
</dbReference>
<evidence type="ECO:0000256" key="5">
    <source>
        <dbReference type="ARBA" id="ARBA00022737"/>
    </source>
</evidence>
<evidence type="ECO:0000256" key="6">
    <source>
        <dbReference type="ARBA" id="ARBA00022801"/>
    </source>
</evidence>
<gene>
    <name evidence="11" type="ORF">AMTR_s00014p00237760</name>
</gene>
<dbReference type="PANTHER" id="PTHR11200">
    <property type="entry name" value="INOSITOL 5-PHOSPHATASE"/>
    <property type="match status" value="1"/>
</dbReference>
<evidence type="ECO:0000256" key="1">
    <source>
        <dbReference type="ARBA" id="ARBA00001946"/>
    </source>
</evidence>
<feature type="region of interest" description="Disordered" evidence="9">
    <location>
        <begin position="1406"/>
        <end position="1434"/>
    </location>
</feature>
<feature type="compositionally biased region" description="Polar residues" evidence="9">
    <location>
        <begin position="268"/>
        <end position="290"/>
    </location>
</feature>
<dbReference type="GO" id="GO:0046872">
    <property type="term" value="F:metal ion binding"/>
    <property type="evidence" value="ECO:0007669"/>
    <property type="project" value="UniProtKB-KW"/>
</dbReference>
<proteinExistence type="inferred from homology"/>
<dbReference type="Proteomes" id="UP000017836">
    <property type="component" value="Unassembled WGS sequence"/>
</dbReference>
<evidence type="ECO:0000256" key="4">
    <source>
        <dbReference type="ARBA" id="ARBA00022723"/>
    </source>
</evidence>
<dbReference type="GO" id="GO:0009846">
    <property type="term" value="P:pollen germination"/>
    <property type="evidence" value="ECO:0007669"/>
    <property type="project" value="UniProtKB-ARBA"/>
</dbReference>
<evidence type="ECO:0000313" key="11">
    <source>
        <dbReference type="EMBL" id="ERN09180.1"/>
    </source>
</evidence>
<dbReference type="Gene3D" id="2.130.10.10">
    <property type="entry name" value="YVTN repeat-like/Quinoprotein amine dehydrogenase"/>
    <property type="match status" value="2"/>
</dbReference>
<accession>W1PPT0</accession>
<dbReference type="InterPro" id="IPR000300">
    <property type="entry name" value="IPPc"/>
</dbReference>
<dbReference type="InterPro" id="IPR036322">
    <property type="entry name" value="WD40_repeat_dom_sf"/>
</dbReference>
<dbReference type="EMBL" id="KI393051">
    <property type="protein sequence ID" value="ERN09180.1"/>
    <property type="molecule type" value="Genomic_DNA"/>
</dbReference>
<dbReference type="HOGENOM" id="CLU_004721_0_1_1"/>
<dbReference type="Pfam" id="PF22669">
    <property type="entry name" value="Exo_endo_phos2"/>
    <property type="match status" value="1"/>
</dbReference>
<dbReference type="Gene3D" id="3.60.10.10">
    <property type="entry name" value="Endonuclease/exonuclease/phosphatase"/>
    <property type="match status" value="1"/>
</dbReference>
<keyword evidence="4" id="KW-0479">Metal-binding</keyword>
<evidence type="ECO:0000256" key="8">
    <source>
        <dbReference type="ARBA" id="ARBA00022843"/>
    </source>
</evidence>
<feature type="compositionally biased region" description="Low complexity" evidence="9">
    <location>
        <begin position="253"/>
        <end position="265"/>
    </location>
</feature>
<keyword evidence="7" id="KW-0460">Magnesium</keyword>
<evidence type="ECO:0000259" key="10">
    <source>
        <dbReference type="SMART" id="SM00128"/>
    </source>
</evidence>
<dbReference type="InterPro" id="IPR046985">
    <property type="entry name" value="IP5"/>
</dbReference>
<organism evidence="11 12">
    <name type="scientific">Amborella trichopoda</name>
    <dbReference type="NCBI Taxonomy" id="13333"/>
    <lineage>
        <taxon>Eukaryota</taxon>
        <taxon>Viridiplantae</taxon>
        <taxon>Streptophyta</taxon>
        <taxon>Embryophyta</taxon>
        <taxon>Tracheophyta</taxon>
        <taxon>Spermatophyta</taxon>
        <taxon>Magnoliopsida</taxon>
        <taxon>Amborellales</taxon>
        <taxon>Amborellaceae</taxon>
        <taxon>Amborella</taxon>
    </lineage>
</organism>
<dbReference type="FunFam" id="3.60.10.10:FF:000011">
    <property type="entry name" value="Type II inositol polyphosphate 5-phosphatase 15"/>
    <property type="match status" value="1"/>
</dbReference>
<dbReference type="Pfam" id="PF23754">
    <property type="entry name" value="Beta-prop_IP5PC_F"/>
    <property type="match status" value="1"/>
</dbReference>
<keyword evidence="8" id="KW-0832">Ubl conjugation</keyword>